<dbReference type="GeneID" id="87820310"/>
<sequence length="661" mass="73041">MSYRSSSDAYSRRPTGDDRRNVDIRDRRRESFQRSTSDSYKEDRYRRDADAVARDRRIPSDTSRDAPSVNSPTKPPNSAFSARPDLGTRTAPSRSPTKSPDLDKGSPQEALMSLLRQHDEAIIEVARLRAERDPLDKVLKQRQAEYSKSMIKHAEFPSIPEVQNLHRVRYAERVRVLDAQIQKSQGIVDNTARSIAQLVGSGLPSSGAGKAAPVASAVAAPQIDAFKKSLPEIKELKSRLAKIESAHSQETKDLKEEFEKRFAEMKEQMAEMAKVPKETDGAAATKKLKEEVLGEVRDELRVVRKDLEKQRSKTPEAVSTSQVSSLIEKESSALKADTSGLLKRVEELAGQLVRNTQDTLSLQSNLSGCIERVNNEARKVEEHEAKLSCLDTEALEGVAETMSIAFPDLQKKVAEVEAKAISQQSLDTQQSTLFSQVQQYTDAVGENMASLVDQVQTVVSELARRVADLEHPSSDTITNQIRTDSGLGDMGKVRLDAINSELTEIKSEFDATKHTVHQLTHNISAIVNEDFRKQLAAVRHAITVLDGQFNNLSTKALAEQIIGHLEQLYPNAHQLTHETDHLKQRVGALTSRIDSIEGRMGDLKSGIAGGRISEGKPLSMANVPDVHGQDNESRQPSGSFKRRRTDLGPNGADRLVTNGAE</sequence>
<reference evidence="3" key="2">
    <citation type="submission" date="2023-05" db="EMBL/GenBank/DDBJ databases">
        <authorList>
            <consortium name="Lawrence Berkeley National Laboratory"/>
            <person name="Steindorff A."/>
            <person name="Hensen N."/>
            <person name="Bonometti L."/>
            <person name="Westerberg I."/>
            <person name="Brannstrom I.O."/>
            <person name="Guillou S."/>
            <person name="Cros-Aarteil S."/>
            <person name="Calhoun S."/>
            <person name="Haridas S."/>
            <person name="Kuo A."/>
            <person name="Mondo S."/>
            <person name="Pangilinan J."/>
            <person name="Riley R."/>
            <person name="Labutti K."/>
            <person name="Andreopoulos B."/>
            <person name="Lipzen A."/>
            <person name="Chen C."/>
            <person name="Yanf M."/>
            <person name="Daum C."/>
            <person name="Ng V."/>
            <person name="Clum A."/>
            <person name="Ohm R."/>
            <person name="Martin F."/>
            <person name="Silar P."/>
            <person name="Natvig D."/>
            <person name="Lalanne C."/>
            <person name="Gautier V."/>
            <person name="Ament-Velasquez S.L."/>
            <person name="Kruys A."/>
            <person name="Hutchinson M.I."/>
            <person name="Powell A.J."/>
            <person name="Barry K."/>
            <person name="Miller A.N."/>
            <person name="Grigoriev I.V."/>
            <person name="Debuchy R."/>
            <person name="Gladieux P."/>
            <person name="Thoren M.H."/>
            <person name="Johannesson H."/>
        </authorList>
    </citation>
    <scope>NUCLEOTIDE SEQUENCE</scope>
    <source>
        <strain evidence="3">CBS 141.50</strain>
    </source>
</reference>
<keyword evidence="4" id="KW-1185">Reference proteome</keyword>
<name>A0AAN6V4U6_9PEZI</name>
<evidence type="ECO:0000256" key="1">
    <source>
        <dbReference type="SAM" id="Coils"/>
    </source>
</evidence>
<feature type="compositionally biased region" description="Basic and acidic residues" evidence="2">
    <location>
        <begin position="10"/>
        <end position="32"/>
    </location>
</feature>
<proteinExistence type="predicted"/>
<gene>
    <name evidence="3" type="ORF">C8A04DRAFT_36927</name>
</gene>
<evidence type="ECO:0000313" key="3">
    <source>
        <dbReference type="EMBL" id="KAK4144090.1"/>
    </source>
</evidence>
<evidence type="ECO:0000313" key="4">
    <source>
        <dbReference type="Proteomes" id="UP001302676"/>
    </source>
</evidence>
<comment type="caution">
    <text evidence="3">The sequence shown here is derived from an EMBL/GenBank/DDBJ whole genome shotgun (WGS) entry which is preliminary data.</text>
</comment>
<dbReference type="AlphaFoldDB" id="A0AAN6V4U6"/>
<feature type="region of interest" description="Disordered" evidence="2">
    <location>
        <begin position="604"/>
        <end position="661"/>
    </location>
</feature>
<dbReference type="EMBL" id="MU853580">
    <property type="protein sequence ID" value="KAK4144090.1"/>
    <property type="molecule type" value="Genomic_DNA"/>
</dbReference>
<protein>
    <submittedName>
        <fullName evidence="3">Uncharacterized protein</fullName>
    </submittedName>
</protein>
<feature type="coiled-coil region" evidence="1">
    <location>
        <begin position="233"/>
        <end position="313"/>
    </location>
</feature>
<organism evidence="3 4">
    <name type="scientific">Dichotomopilus funicola</name>
    <dbReference type="NCBI Taxonomy" id="1934379"/>
    <lineage>
        <taxon>Eukaryota</taxon>
        <taxon>Fungi</taxon>
        <taxon>Dikarya</taxon>
        <taxon>Ascomycota</taxon>
        <taxon>Pezizomycotina</taxon>
        <taxon>Sordariomycetes</taxon>
        <taxon>Sordariomycetidae</taxon>
        <taxon>Sordariales</taxon>
        <taxon>Chaetomiaceae</taxon>
        <taxon>Dichotomopilus</taxon>
    </lineage>
</organism>
<feature type="compositionally biased region" description="Polar residues" evidence="2">
    <location>
        <begin position="68"/>
        <end position="80"/>
    </location>
</feature>
<accession>A0AAN6V4U6</accession>
<feature type="compositionally biased region" description="Basic and acidic residues" evidence="2">
    <location>
        <begin position="39"/>
        <end position="64"/>
    </location>
</feature>
<reference evidence="3" key="1">
    <citation type="journal article" date="2023" name="Mol. Phylogenet. Evol.">
        <title>Genome-scale phylogeny and comparative genomics of the fungal order Sordariales.</title>
        <authorList>
            <person name="Hensen N."/>
            <person name="Bonometti L."/>
            <person name="Westerberg I."/>
            <person name="Brannstrom I.O."/>
            <person name="Guillou S."/>
            <person name="Cros-Aarteil S."/>
            <person name="Calhoun S."/>
            <person name="Haridas S."/>
            <person name="Kuo A."/>
            <person name="Mondo S."/>
            <person name="Pangilinan J."/>
            <person name="Riley R."/>
            <person name="LaButti K."/>
            <person name="Andreopoulos B."/>
            <person name="Lipzen A."/>
            <person name="Chen C."/>
            <person name="Yan M."/>
            <person name="Daum C."/>
            <person name="Ng V."/>
            <person name="Clum A."/>
            <person name="Steindorff A."/>
            <person name="Ohm R.A."/>
            <person name="Martin F."/>
            <person name="Silar P."/>
            <person name="Natvig D.O."/>
            <person name="Lalanne C."/>
            <person name="Gautier V."/>
            <person name="Ament-Velasquez S.L."/>
            <person name="Kruys A."/>
            <person name="Hutchinson M.I."/>
            <person name="Powell A.J."/>
            <person name="Barry K."/>
            <person name="Miller A.N."/>
            <person name="Grigoriev I.V."/>
            <person name="Debuchy R."/>
            <person name="Gladieux P."/>
            <person name="Hiltunen Thoren M."/>
            <person name="Johannesson H."/>
        </authorList>
    </citation>
    <scope>NUCLEOTIDE SEQUENCE</scope>
    <source>
        <strain evidence="3">CBS 141.50</strain>
    </source>
</reference>
<keyword evidence="1" id="KW-0175">Coiled coil</keyword>
<evidence type="ECO:0000256" key="2">
    <source>
        <dbReference type="SAM" id="MobiDB-lite"/>
    </source>
</evidence>
<dbReference type="Proteomes" id="UP001302676">
    <property type="component" value="Unassembled WGS sequence"/>
</dbReference>
<dbReference type="RefSeq" id="XP_062637461.1">
    <property type="nucleotide sequence ID" value="XM_062783697.1"/>
</dbReference>
<feature type="region of interest" description="Disordered" evidence="2">
    <location>
        <begin position="1"/>
        <end position="106"/>
    </location>
</feature>